<reference evidence="2" key="1">
    <citation type="journal article" date="2022" name="Mol. Ecol. Resour.">
        <title>The genomes of chicory, endive, great burdock and yacon provide insights into Asteraceae palaeo-polyploidization history and plant inulin production.</title>
        <authorList>
            <person name="Fan W."/>
            <person name="Wang S."/>
            <person name="Wang H."/>
            <person name="Wang A."/>
            <person name="Jiang F."/>
            <person name="Liu H."/>
            <person name="Zhao H."/>
            <person name="Xu D."/>
            <person name="Zhang Y."/>
        </authorList>
    </citation>
    <scope>NUCLEOTIDE SEQUENCE [LARGE SCALE GENOMIC DNA]</scope>
    <source>
        <strain evidence="2">cv. Punajuju</strain>
    </source>
</reference>
<keyword evidence="2" id="KW-1185">Reference proteome</keyword>
<sequence>MSYTALDTFYVTDDQLHNSPSRKDGVSEATERTLRTTASDRHGSGLVPSLLLQDIICSFQREGLILLSQIPLTPFQSYRAVISYFCQAEDDTKTWRHM</sequence>
<accession>A0ACB9GD31</accession>
<dbReference type="EMBL" id="CM042010">
    <property type="protein sequence ID" value="KAI3780978.1"/>
    <property type="molecule type" value="Genomic_DNA"/>
</dbReference>
<proteinExistence type="predicted"/>
<comment type="caution">
    <text evidence="1">The sequence shown here is derived from an EMBL/GenBank/DDBJ whole genome shotgun (WGS) entry which is preliminary data.</text>
</comment>
<organism evidence="1 2">
    <name type="scientific">Cichorium intybus</name>
    <name type="common">Chicory</name>
    <dbReference type="NCBI Taxonomy" id="13427"/>
    <lineage>
        <taxon>Eukaryota</taxon>
        <taxon>Viridiplantae</taxon>
        <taxon>Streptophyta</taxon>
        <taxon>Embryophyta</taxon>
        <taxon>Tracheophyta</taxon>
        <taxon>Spermatophyta</taxon>
        <taxon>Magnoliopsida</taxon>
        <taxon>eudicotyledons</taxon>
        <taxon>Gunneridae</taxon>
        <taxon>Pentapetalae</taxon>
        <taxon>asterids</taxon>
        <taxon>campanulids</taxon>
        <taxon>Asterales</taxon>
        <taxon>Asteraceae</taxon>
        <taxon>Cichorioideae</taxon>
        <taxon>Cichorieae</taxon>
        <taxon>Cichoriinae</taxon>
        <taxon>Cichorium</taxon>
    </lineage>
</organism>
<reference evidence="1 2" key="2">
    <citation type="journal article" date="2022" name="Mol. Ecol. Resour.">
        <title>The genomes of chicory, endive, great burdock and yacon provide insights into Asteraceae paleo-polyploidization history and plant inulin production.</title>
        <authorList>
            <person name="Fan W."/>
            <person name="Wang S."/>
            <person name="Wang H."/>
            <person name="Wang A."/>
            <person name="Jiang F."/>
            <person name="Liu H."/>
            <person name="Zhao H."/>
            <person name="Xu D."/>
            <person name="Zhang Y."/>
        </authorList>
    </citation>
    <scope>NUCLEOTIDE SEQUENCE [LARGE SCALE GENOMIC DNA]</scope>
    <source>
        <strain evidence="2">cv. Punajuju</strain>
        <tissue evidence="1">Leaves</tissue>
    </source>
</reference>
<dbReference type="Proteomes" id="UP001055811">
    <property type="component" value="Linkage Group LG02"/>
</dbReference>
<protein>
    <submittedName>
        <fullName evidence="1">Uncharacterized protein</fullName>
    </submittedName>
</protein>
<name>A0ACB9GD31_CICIN</name>
<gene>
    <name evidence="1" type="ORF">L2E82_10974</name>
</gene>
<evidence type="ECO:0000313" key="1">
    <source>
        <dbReference type="EMBL" id="KAI3780978.1"/>
    </source>
</evidence>
<evidence type="ECO:0000313" key="2">
    <source>
        <dbReference type="Proteomes" id="UP001055811"/>
    </source>
</evidence>